<dbReference type="AlphaFoldDB" id="C1N6N7"/>
<proteinExistence type="inferred from homology"/>
<dbReference type="GO" id="GO:0016579">
    <property type="term" value="P:protein deubiquitination"/>
    <property type="evidence" value="ECO:0007669"/>
    <property type="project" value="InterPro"/>
</dbReference>
<dbReference type="InterPro" id="IPR050164">
    <property type="entry name" value="Peptidase_C19"/>
</dbReference>
<dbReference type="PANTHER" id="PTHR24006:SF758">
    <property type="entry name" value="UBIQUITIN CARBOXYL-TERMINAL HYDROLASE 36"/>
    <property type="match status" value="1"/>
</dbReference>
<evidence type="ECO:0000259" key="8">
    <source>
        <dbReference type="PROSITE" id="PS50235"/>
    </source>
</evidence>
<dbReference type="GO" id="GO:0005634">
    <property type="term" value="C:nucleus"/>
    <property type="evidence" value="ECO:0007669"/>
    <property type="project" value="TreeGrafter"/>
</dbReference>
<dbReference type="InterPro" id="IPR028889">
    <property type="entry name" value="USP"/>
</dbReference>
<name>C1N6N7_MICPC</name>
<dbReference type="PROSITE" id="PS00973">
    <property type="entry name" value="USP_2"/>
    <property type="match status" value="1"/>
</dbReference>
<dbReference type="eggNOG" id="KOG1865">
    <property type="taxonomic scope" value="Eukaryota"/>
</dbReference>
<dbReference type="EMBL" id="GG663749">
    <property type="protein sequence ID" value="EEH51957.1"/>
    <property type="molecule type" value="Genomic_DNA"/>
</dbReference>
<feature type="non-terminal residue" evidence="9">
    <location>
        <position position="294"/>
    </location>
</feature>
<dbReference type="GeneID" id="9689206"/>
<evidence type="ECO:0000256" key="4">
    <source>
        <dbReference type="ARBA" id="ARBA00022670"/>
    </source>
</evidence>
<comment type="catalytic activity">
    <reaction evidence="1">
        <text>Thiol-dependent hydrolysis of ester, thioester, amide, peptide and isopeptide bonds formed by the C-terminal Gly of ubiquitin (a 76-residue protein attached to proteins as an intracellular targeting signal).</text>
        <dbReference type="EC" id="3.4.19.12"/>
    </reaction>
</comment>
<evidence type="ECO:0000256" key="2">
    <source>
        <dbReference type="ARBA" id="ARBA00009085"/>
    </source>
</evidence>
<dbReference type="InterPro" id="IPR038765">
    <property type="entry name" value="Papain-like_cys_pep_sf"/>
</dbReference>
<dbReference type="GO" id="GO:0004843">
    <property type="term" value="F:cysteine-type deubiquitinase activity"/>
    <property type="evidence" value="ECO:0007669"/>
    <property type="project" value="UniProtKB-EC"/>
</dbReference>
<evidence type="ECO:0000256" key="5">
    <source>
        <dbReference type="ARBA" id="ARBA00022786"/>
    </source>
</evidence>
<evidence type="ECO:0000256" key="1">
    <source>
        <dbReference type="ARBA" id="ARBA00000707"/>
    </source>
</evidence>
<dbReference type="STRING" id="564608.C1N6N7"/>
<dbReference type="PANTHER" id="PTHR24006">
    <property type="entry name" value="UBIQUITIN CARBOXYL-TERMINAL HYDROLASE"/>
    <property type="match status" value="1"/>
</dbReference>
<reference evidence="9 10" key="1">
    <citation type="journal article" date="2009" name="Science">
        <title>Green evolution and dynamic adaptations revealed by genomes of the marine picoeukaryotes Micromonas.</title>
        <authorList>
            <person name="Worden A.Z."/>
            <person name="Lee J.H."/>
            <person name="Mock T."/>
            <person name="Rouze P."/>
            <person name="Simmons M.P."/>
            <person name="Aerts A.L."/>
            <person name="Allen A.E."/>
            <person name="Cuvelier M.L."/>
            <person name="Derelle E."/>
            <person name="Everett M.V."/>
            <person name="Foulon E."/>
            <person name="Grimwood J."/>
            <person name="Gundlach H."/>
            <person name="Henrissat B."/>
            <person name="Napoli C."/>
            <person name="McDonald S.M."/>
            <person name="Parker M.S."/>
            <person name="Rombauts S."/>
            <person name="Salamov A."/>
            <person name="Von Dassow P."/>
            <person name="Badger J.H."/>
            <person name="Coutinho P.M."/>
            <person name="Demir E."/>
            <person name="Dubchak I."/>
            <person name="Gentemann C."/>
            <person name="Eikrem W."/>
            <person name="Gready J.E."/>
            <person name="John U."/>
            <person name="Lanier W."/>
            <person name="Lindquist E.A."/>
            <person name="Lucas S."/>
            <person name="Mayer K.F."/>
            <person name="Moreau H."/>
            <person name="Not F."/>
            <person name="Otillar R."/>
            <person name="Panaud O."/>
            <person name="Pangilinan J."/>
            <person name="Paulsen I."/>
            <person name="Piegu B."/>
            <person name="Poliakov A."/>
            <person name="Robbens S."/>
            <person name="Schmutz J."/>
            <person name="Toulza E."/>
            <person name="Wyss T."/>
            <person name="Zelensky A."/>
            <person name="Zhou K."/>
            <person name="Armbrust E.V."/>
            <person name="Bhattacharya D."/>
            <person name="Goodenough U.W."/>
            <person name="Van de Peer Y."/>
            <person name="Grigoriev I.V."/>
        </authorList>
    </citation>
    <scope>NUCLEOTIDE SEQUENCE [LARGE SCALE GENOMIC DNA]</scope>
    <source>
        <strain evidence="9 10">CCMP1545</strain>
    </source>
</reference>
<dbReference type="OrthoDB" id="420187at2759"/>
<dbReference type="InterPro" id="IPR001394">
    <property type="entry name" value="Peptidase_C19_UCH"/>
</dbReference>
<evidence type="ECO:0000313" key="10">
    <source>
        <dbReference type="Proteomes" id="UP000001876"/>
    </source>
</evidence>
<keyword evidence="4" id="KW-0645">Protease</keyword>
<dbReference type="GO" id="GO:0005829">
    <property type="term" value="C:cytosol"/>
    <property type="evidence" value="ECO:0007669"/>
    <property type="project" value="TreeGrafter"/>
</dbReference>
<dbReference type="SUPFAM" id="SSF54001">
    <property type="entry name" value="Cysteine proteinases"/>
    <property type="match status" value="1"/>
</dbReference>
<evidence type="ECO:0000256" key="3">
    <source>
        <dbReference type="ARBA" id="ARBA00012759"/>
    </source>
</evidence>
<keyword evidence="7" id="KW-0788">Thiol protease</keyword>
<dbReference type="Proteomes" id="UP000001876">
    <property type="component" value="Unassembled WGS sequence"/>
</dbReference>
<feature type="non-terminal residue" evidence="9">
    <location>
        <position position="1"/>
    </location>
</feature>
<keyword evidence="10" id="KW-1185">Reference proteome</keyword>
<dbReference type="EC" id="3.4.19.12" evidence="3"/>
<feature type="domain" description="USP" evidence="8">
    <location>
        <begin position="1"/>
        <end position="294"/>
    </location>
</feature>
<dbReference type="PROSITE" id="PS50235">
    <property type="entry name" value="USP_3"/>
    <property type="match status" value="1"/>
</dbReference>
<gene>
    <name evidence="9" type="ORF">MICPUCDRAFT_5400</name>
</gene>
<dbReference type="Pfam" id="PF00443">
    <property type="entry name" value="UCH"/>
    <property type="match status" value="1"/>
</dbReference>
<sequence length="294" mass="32268">LGNSCFLNAILQALTHTTPLLELCRVGAHGRSCALRRVLLTPVPVFGNLHLLARHFTRGRQEDAHELLRLCLESMDESCLLNAGRAPPTVVERIFQGAFRNQVKCGACGAKSNAYDPFLDVSLELPRRVHRVRDALELFTKEETLEGENAYKCEACDALRPATKRLTIHEAPAVLVIHLKRFDLFGGKISRPVAFDDVVELSGHMSDTAVESRGPRYRLYAMVVHAGSSVGCGHYYAYARASGGGGGGGGAAAEEDSFYGTRSSGDDWYLFDDAVVRPVSAREVFDDEAYVLFY</sequence>
<organism evidence="10">
    <name type="scientific">Micromonas pusilla (strain CCMP1545)</name>
    <name type="common">Picoplanktonic green alga</name>
    <dbReference type="NCBI Taxonomy" id="564608"/>
    <lineage>
        <taxon>Eukaryota</taxon>
        <taxon>Viridiplantae</taxon>
        <taxon>Chlorophyta</taxon>
        <taxon>Mamiellophyceae</taxon>
        <taxon>Mamiellales</taxon>
        <taxon>Mamiellaceae</taxon>
        <taxon>Micromonas</taxon>
    </lineage>
</organism>
<dbReference type="RefSeq" id="XP_003063584.1">
    <property type="nucleotide sequence ID" value="XM_003063538.1"/>
</dbReference>
<dbReference type="InterPro" id="IPR018200">
    <property type="entry name" value="USP_CS"/>
</dbReference>
<accession>C1N6N7</accession>
<dbReference type="Gene3D" id="3.90.70.10">
    <property type="entry name" value="Cysteine proteinases"/>
    <property type="match status" value="1"/>
</dbReference>
<comment type="similarity">
    <text evidence="2">Belongs to the peptidase C19 family.</text>
</comment>
<dbReference type="KEGG" id="mpp:MICPUCDRAFT_5400"/>
<dbReference type="GO" id="GO:0006508">
    <property type="term" value="P:proteolysis"/>
    <property type="evidence" value="ECO:0007669"/>
    <property type="project" value="UniProtKB-KW"/>
</dbReference>
<evidence type="ECO:0000256" key="6">
    <source>
        <dbReference type="ARBA" id="ARBA00022801"/>
    </source>
</evidence>
<dbReference type="OMA" id="MCKASQV"/>
<evidence type="ECO:0000256" key="7">
    <source>
        <dbReference type="ARBA" id="ARBA00022807"/>
    </source>
</evidence>
<keyword evidence="5" id="KW-0833">Ubl conjugation pathway</keyword>
<protein>
    <recommendedName>
        <fullName evidence="3">ubiquitinyl hydrolase 1</fullName>
        <ecNumber evidence="3">3.4.19.12</ecNumber>
    </recommendedName>
</protein>
<evidence type="ECO:0000313" key="9">
    <source>
        <dbReference type="EMBL" id="EEH51957.1"/>
    </source>
</evidence>
<keyword evidence="6" id="KW-0378">Hydrolase</keyword>